<protein>
    <submittedName>
        <fullName evidence="4">TetR family transcriptional regulator</fullName>
    </submittedName>
</protein>
<proteinExistence type="predicted"/>
<evidence type="ECO:0000313" key="4">
    <source>
        <dbReference type="EMBL" id="GHP13942.1"/>
    </source>
</evidence>
<keyword evidence="5" id="KW-1185">Reference proteome</keyword>
<comment type="caution">
    <text evidence="4">The sequence shown here is derived from an EMBL/GenBank/DDBJ whole genome shotgun (WGS) entry which is preliminary data.</text>
</comment>
<reference evidence="4 5" key="1">
    <citation type="journal article" date="2021" name="Int. J. Syst. Evol. Microbiol.">
        <title>Lentilactobacillus fungorum sp. nov., isolated from spent mushroom substrates.</title>
        <authorList>
            <person name="Tohno M."/>
            <person name="Tanizawa Y."/>
            <person name="Kojima Y."/>
            <person name="Sakamoto M."/>
            <person name="Ohkuma M."/>
            <person name="Kobayashi H."/>
        </authorList>
    </citation>
    <scope>NUCLEOTIDE SEQUENCE [LARGE SCALE GENOMIC DNA]</scope>
    <source>
        <strain evidence="4 5">YK48G</strain>
    </source>
</reference>
<dbReference type="InterPro" id="IPR001647">
    <property type="entry name" value="HTH_TetR"/>
</dbReference>
<feature type="domain" description="HTH tetR-type" evidence="3">
    <location>
        <begin position="6"/>
        <end position="66"/>
    </location>
</feature>
<dbReference type="Pfam" id="PF14278">
    <property type="entry name" value="TetR_C_8"/>
    <property type="match status" value="1"/>
</dbReference>
<evidence type="ECO:0000256" key="2">
    <source>
        <dbReference type="PROSITE-ProRule" id="PRU00335"/>
    </source>
</evidence>
<dbReference type="PROSITE" id="PS50977">
    <property type="entry name" value="HTH_TETR_2"/>
    <property type="match status" value="1"/>
</dbReference>
<dbReference type="Gene3D" id="1.10.357.10">
    <property type="entry name" value="Tetracycline Repressor, domain 2"/>
    <property type="match status" value="1"/>
</dbReference>
<gene>
    <name evidence="4" type="ORF">YK48G_13670</name>
</gene>
<dbReference type="InterPro" id="IPR009057">
    <property type="entry name" value="Homeodomain-like_sf"/>
</dbReference>
<feature type="DNA-binding region" description="H-T-H motif" evidence="2">
    <location>
        <begin position="29"/>
        <end position="48"/>
    </location>
</feature>
<accession>A0ABQ3VYF8</accession>
<name>A0ABQ3VYF8_9LACO</name>
<dbReference type="PANTHER" id="PTHR43479">
    <property type="entry name" value="ACREF/ENVCD OPERON REPRESSOR-RELATED"/>
    <property type="match status" value="1"/>
</dbReference>
<dbReference type="InterPro" id="IPR050624">
    <property type="entry name" value="HTH-type_Tx_Regulator"/>
</dbReference>
<dbReference type="SUPFAM" id="SSF46689">
    <property type="entry name" value="Homeodomain-like"/>
    <property type="match status" value="1"/>
</dbReference>
<dbReference type="Proteomes" id="UP000604765">
    <property type="component" value="Unassembled WGS sequence"/>
</dbReference>
<dbReference type="InterPro" id="IPR039532">
    <property type="entry name" value="TetR_C_Firmicutes"/>
</dbReference>
<sequence>MVIVDSMAKQELSSSLIDLVTKMSFDDISVKLIVSKTSYNRQTFYYHFQDKFDCLQYALSGLANQLTLDMNYESWQECYLKIFRYIDVNREFMQHIVGSQAYSLFTDFVLQSIDLMLRGVLNLIQGDTSSRKAKEQPWKLFEYGLQGIIINWFMGGLRENPELLVNDLLDIDLQHLMMLLGIDSNNTVHNSKHIQNAL</sequence>
<evidence type="ECO:0000256" key="1">
    <source>
        <dbReference type="ARBA" id="ARBA00023125"/>
    </source>
</evidence>
<organism evidence="4 5">
    <name type="scientific">Lentilactobacillus fungorum</name>
    <dbReference type="NCBI Taxonomy" id="2201250"/>
    <lineage>
        <taxon>Bacteria</taxon>
        <taxon>Bacillati</taxon>
        <taxon>Bacillota</taxon>
        <taxon>Bacilli</taxon>
        <taxon>Lactobacillales</taxon>
        <taxon>Lactobacillaceae</taxon>
        <taxon>Lentilactobacillus</taxon>
    </lineage>
</organism>
<evidence type="ECO:0000259" key="3">
    <source>
        <dbReference type="PROSITE" id="PS50977"/>
    </source>
</evidence>
<dbReference type="EMBL" id="BNJR01000012">
    <property type="protein sequence ID" value="GHP13942.1"/>
    <property type="molecule type" value="Genomic_DNA"/>
</dbReference>
<evidence type="ECO:0000313" key="5">
    <source>
        <dbReference type="Proteomes" id="UP000604765"/>
    </source>
</evidence>
<dbReference type="PANTHER" id="PTHR43479:SF7">
    <property type="entry name" value="TETR-FAMILY TRANSCRIPTIONAL REGULATOR"/>
    <property type="match status" value="1"/>
</dbReference>
<keyword evidence="1 2" id="KW-0238">DNA-binding</keyword>